<accession>A0AAV3PQP5</accession>
<evidence type="ECO:0000313" key="2">
    <source>
        <dbReference type="Proteomes" id="UP001454036"/>
    </source>
</evidence>
<evidence type="ECO:0000313" key="1">
    <source>
        <dbReference type="EMBL" id="GAA0152630.1"/>
    </source>
</evidence>
<name>A0AAV3PQP5_LITER</name>
<organism evidence="1 2">
    <name type="scientific">Lithospermum erythrorhizon</name>
    <name type="common">Purple gromwell</name>
    <name type="synonym">Lithospermum officinale var. erythrorhizon</name>
    <dbReference type="NCBI Taxonomy" id="34254"/>
    <lineage>
        <taxon>Eukaryota</taxon>
        <taxon>Viridiplantae</taxon>
        <taxon>Streptophyta</taxon>
        <taxon>Embryophyta</taxon>
        <taxon>Tracheophyta</taxon>
        <taxon>Spermatophyta</taxon>
        <taxon>Magnoliopsida</taxon>
        <taxon>eudicotyledons</taxon>
        <taxon>Gunneridae</taxon>
        <taxon>Pentapetalae</taxon>
        <taxon>asterids</taxon>
        <taxon>lamiids</taxon>
        <taxon>Boraginales</taxon>
        <taxon>Boraginaceae</taxon>
        <taxon>Boraginoideae</taxon>
        <taxon>Lithospermeae</taxon>
        <taxon>Lithospermum</taxon>
    </lineage>
</organism>
<dbReference type="InterPro" id="IPR055298">
    <property type="entry name" value="AtLOH3-like"/>
</dbReference>
<protein>
    <submittedName>
        <fullName evidence="1">Uncharacterized protein</fullName>
    </submittedName>
</protein>
<comment type="caution">
    <text evidence="1">The sequence shown here is derived from an EMBL/GenBank/DDBJ whole genome shotgun (WGS) entry which is preliminary data.</text>
</comment>
<reference evidence="1 2" key="1">
    <citation type="submission" date="2024-01" db="EMBL/GenBank/DDBJ databases">
        <title>The complete chloroplast genome sequence of Lithospermum erythrorhizon: insights into the phylogenetic relationship among Boraginaceae species and the maternal lineages of purple gromwells.</title>
        <authorList>
            <person name="Okada T."/>
            <person name="Watanabe K."/>
        </authorList>
    </citation>
    <scope>NUCLEOTIDE SEQUENCE [LARGE SCALE GENOMIC DNA]</scope>
</reference>
<dbReference type="PANTHER" id="PTHR11697:SF230">
    <property type="entry name" value="ZINC FINGER, MYM DOMAIN CONTAINING 1"/>
    <property type="match status" value="1"/>
</dbReference>
<gene>
    <name evidence="1" type="ORF">LIER_37530</name>
</gene>
<keyword evidence="2" id="KW-1185">Reference proteome</keyword>
<dbReference type="AlphaFoldDB" id="A0AAV3PQP5"/>
<proteinExistence type="predicted"/>
<dbReference type="EMBL" id="BAABME010018107">
    <property type="protein sequence ID" value="GAA0152630.1"/>
    <property type="molecule type" value="Genomic_DNA"/>
</dbReference>
<sequence>MVETGTGLNQQLSLARAGDTRWGSHYRVLPKLKKMFTPIVEVLEELKYDRTASEAKGLLLLMKQFDFVFMLHLMTDILVVTNESSQALQMSDQDILKAMQLVEVTFDTKSIVKMARLYPNDFDDVKDEELTTQLEVYIHCVQTDANFSNLKGLSELCRTLVRTKKHKTFRFVYKRSWL</sequence>
<dbReference type="Proteomes" id="UP001454036">
    <property type="component" value="Unassembled WGS sequence"/>
</dbReference>
<dbReference type="PANTHER" id="PTHR11697">
    <property type="entry name" value="GENERAL TRANSCRIPTION FACTOR 2-RELATED ZINC FINGER PROTEIN"/>
    <property type="match status" value="1"/>
</dbReference>